<evidence type="ECO:0008006" key="4">
    <source>
        <dbReference type="Google" id="ProtNLM"/>
    </source>
</evidence>
<keyword evidence="3" id="KW-1185">Reference proteome</keyword>
<feature type="chain" id="PRO_5008609040" description="Autophagy-related protein 27" evidence="1">
    <location>
        <begin position="28"/>
        <end position="276"/>
    </location>
</feature>
<feature type="signal peptide" evidence="1">
    <location>
        <begin position="1"/>
        <end position="27"/>
    </location>
</feature>
<keyword evidence="1" id="KW-0732">Signal</keyword>
<sequence>MAPTAHFLPATTTALLLLLSAALPAHARSGTHTTAPAATLPLYPAFIHLPTPPAVLDATLLSAAPAVTGTSGVFEWSIDCPSDENDDNDACRHLSVFPAQLWHTQNGGWRGKMTGEKGITTVWSCDLSGAEETGGPHCVDVISTKGGKAVTTTAQLGCHDDRQLVPLRISEGAEKFPEGWEGVLMGELNAQYGGGLEETGCARTWTMQSGAPIVTRNVTSTAPVATRATTTSVVGTGTSVVDAVASQTGEGKGVRSGVSGRLAAVGAVAAVWFGAW</sequence>
<evidence type="ECO:0000313" key="3">
    <source>
        <dbReference type="Proteomes" id="UP000091956"/>
    </source>
</evidence>
<gene>
    <name evidence="2" type="ORF">VE01_02878</name>
</gene>
<dbReference type="OrthoDB" id="3439617at2759"/>
<reference evidence="2 3" key="1">
    <citation type="submission" date="2016-03" db="EMBL/GenBank/DDBJ databases">
        <title>Comparative genomics of Pseudogymnoascus destructans, the fungus causing white-nose syndrome of bats.</title>
        <authorList>
            <person name="Palmer J.M."/>
            <person name="Drees K.P."/>
            <person name="Foster J.T."/>
            <person name="Lindner D.L."/>
        </authorList>
    </citation>
    <scope>NUCLEOTIDE SEQUENCE [LARGE SCALE GENOMIC DNA]</scope>
    <source>
        <strain evidence="2 3">UAMH 10579</strain>
    </source>
</reference>
<evidence type="ECO:0000256" key="1">
    <source>
        <dbReference type="SAM" id="SignalP"/>
    </source>
</evidence>
<proteinExistence type="predicted"/>
<dbReference type="RefSeq" id="XP_018133336.1">
    <property type="nucleotide sequence ID" value="XM_018272382.2"/>
</dbReference>
<accession>A0A1B8GUV4</accession>
<dbReference type="GeneID" id="28836264"/>
<evidence type="ECO:0000313" key="2">
    <source>
        <dbReference type="EMBL" id="OBT99603.1"/>
    </source>
</evidence>
<organism evidence="2 3">
    <name type="scientific">Pseudogymnoascus verrucosus</name>
    <dbReference type="NCBI Taxonomy" id="342668"/>
    <lineage>
        <taxon>Eukaryota</taxon>
        <taxon>Fungi</taxon>
        <taxon>Dikarya</taxon>
        <taxon>Ascomycota</taxon>
        <taxon>Pezizomycotina</taxon>
        <taxon>Leotiomycetes</taxon>
        <taxon>Thelebolales</taxon>
        <taxon>Thelebolaceae</taxon>
        <taxon>Pseudogymnoascus</taxon>
    </lineage>
</organism>
<protein>
    <recommendedName>
        <fullName evidence="4">Autophagy-related protein 27</fullName>
    </recommendedName>
</protein>
<dbReference type="EMBL" id="KV460212">
    <property type="protein sequence ID" value="OBT99603.1"/>
    <property type="molecule type" value="Genomic_DNA"/>
</dbReference>
<dbReference type="Proteomes" id="UP000091956">
    <property type="component" value="Unassembled WGS sequence"/>
</dbReference>
<dbReference type="AlphaFoldDB" id="A0A1B8GUV4"/>
<reference evidence="3" key="2">
    <citation type="journal article" date="2018" name="Nat. Commun.">
        <title>Extreme sensitivity to ultraviolet light in the fungal pathogen causing white-nose syndrome of bats.</title>
        <authorList>
            <person name="Palmer J.M."/>
            <person name="Drees K.P."/>
            <person name="Foster J.T."/>
            <person name="Lindner D.L."/>
        </authorList>
    </citation>
    <scope>NUCLEOTIDE SEQUENCE [LARGE SCALE GENOMIC DNA]</scope>
    <source>
        <strain evidence="3">UAMH 10579</strain>
    </source>
</reference>
<name>A0A1B8GUV4_9PEZI</name>